<comment type="similarity">
    <text evidence="2 4">Belongs to the pterin-4-alpha-carbinolamine dehydratase family.</text>
</comment>
<dbReference type="GO" id="GO:0008124">
    <property type="term" value="F:4-alpha-hydroxytetrahydrobiopterin dehydratase activity"/>
    <property type="evidence" value="ECO:0007669"/>
    <property type="project" value="UniProtKB-EC"/>
</dbReference>
<organism evidence="5 6">
    <name type="scientific">Lujinxingia sediminis</name>
    <dbReference type="NCBI Taxonomy" id="2480984"/>
    <lineage>
        <taxon>Bacteria</taxon>
        <taxon>Deltaproteobacteria</taxon>
        <taxon>Bradymonadales</taxon>
        <taxon>Lujinxingiaceae</taxon>
        <taxon>Lujinxingia</taxon>
    </lineage>
</organism>
<gene>
    <name evidence="5" type="ORF">EA187_01480</name>
</gene>
<keyword evidence="3 4" id="KW-0456">Lyase</keyword>
<evidence type="ECO:0000256" key="3">
    <source>
        <dbReference type="ARBA" id="ARBA00023239"/>
    </source>
</evidence>
<dbReference type="PANTHER" id="PTHR12599">
    <property type="entry name" value="PTERIN-4-ALPHA-CARBINOLAMINE DEHYDRATASE"/>
    <property type="match status" value="1"/>
</dbReference>
<accession>A0ABY0CWC7</accession>
<dbReference type="Pfam" id="PF01329">
    <property type="entry name" value="Pterin_4a"/>
    <property type="match status" value="1"/>
</dbReference>
<comment type="catalytic activity">
    <reaction evidence="1 4">
        <text>(4aS,6R)-4a-hydroxy-L-erythro-5,6,7,8-tetrahydrobiopterin = (6R)-L-erythro-6,7-dihydrobiopterin + H2O</text>
        <dbReference type="Rhea" id="RHEA:11920"/>
        <dbReference type="ChEBI" id="CHEBI:15377"/>
        <dbReference type="ChEBI" id="CHEBI:15642"/>
        <dbReference type="ChEBI" id="CHEBI:43120"/>
        <dbReference type="EC" id="4.2.1.96"/>
    </reaction>
</comment>
<dbReference type="HAMAP" id="MF_00434">
    <property type="entry name" value="Pterin_4_alpha"/>
    <property type="match status" value="1"/>
</dbReference>
<dbReference type="RefSeq" id="WP_127778939.1">
    <property type="nucleotide sequence ID" value="NZ_SADD01000001.1"/>
</dbReference>
<proteinExistence type="inferred from homology"/>
<dbReference type="NCBIfam" id="NF002017">
    <property type="entry name" value="PRK00823.1-2"/>
    <property type="match status" value="1"/>
</dbReference>
<evidence type="ECO:0000256" key="4">
    <source>
        <dbReference type="HAMAP-Rule" id="MF_00434"/>
    </source>
</evidence>
<sequence>MPPALLDDATIDARLKLLTGWRRDGDAIKRELLFDSFPDAIAFINRIAPLADAADHHPELFNVYNRVELTLTTHDAGGLTSNDFDLAEAINTVVD</sequence>
<dbReference type="EMBL" id="SADD01000001">
    <property type="protein sequence ID" value="RVU48136.1"/>
    <property type="molecule type" value="Genomic_DNA"/>
</dbReference>
<dbReference type="InterPro" id="IPR036428">
    <property type="entry name" value="PCD_sf"/>
</dbReference>
<comment type="caution">
    <text evidence="5">The sequence shown here is derived from an EMBL/GenBank/DDBJ whole genome shotgun (WGS) entry which is preliminary data.</text>
</comment>
<dbReference type="SUPFAM" id="SSF55248">
    <property type="entry name" value="PCD-like"/>
    <property type="match status" value="1"/>
</dbReference>
<evidence type="ECO:0000313" key="5">
    <source>
        <dbReference type="EMBL" id="RVU48136.1"/>
    </source>
</evidence>
<evidence type="ECO:0000256" key="2">
    <source>
        <dbReference type="ARBA" id="ARBA00006472"/>
    </source>
</evidence>
<dbReference type="EC" id="4.2.1.96" evidence="4"/>
<protein>
    <recommendedName>
        <fullName evidence="4">Putative pterin-4-alpha-carbinolamine dehydratase</fullName>
        <shortName evidence="4">PHS</shortName>
        <ecNumber evidence="4">4.2.1.96</ecNumber>
    </recommendedName>
    <alternativeName>
        <fullName evidence="4">4-alpha-hydroxy-tetrahydropterin dehydratase</fullName>
    </alternativeName>
    <alternativeName>
        <fullName evidence="4">Pterin carbinolamine dehydratase</fullName>
        <shortName evidence="4">PCD</shortName>
    </alternativeName>
</protein>
<reference evidence="5 6" key="1">
    <citation type="submission" date="2019-01" db="EMBL/GenBank/DDBJ databases">
        <title>Lujinxingia litoralis gen. nov., sp. nov. and Lujinxingia sediminis gen. nov., sp. nov., new members in the order Bradymonadales, isolated from coastal sediment.</title>
        <authorList>
            <person name="Li C.-M."/>
        </authorList>
    </citation>
    <scope>NUCLEOTIDE SEQUENCE [LARGE SCALE GENOMIC DNA]</scope>
    <source>
        <strain evidence="5 6">SEH01</strain>
    </source>
</reference>
<dbReference type="InterPro" id="IPR001533">
    <property type="entry name" value="Pterin_deHydtase"/>
</dbReference>
<dbReference type="Gene3D" id="3.30.1360.20">
    <property type="entry name" value="Transcriptional coactivator/pterin dehydratase"/>
    <property type="match status" value="1"/>
</dbReference>
<name>A0ABY0CWC7_9DELT</name>
<dbReference type="PANTHER" id="PTHR12599:SF0">
    <property type="entry name" value="PTERIN-4-ALPHA-CARBINOLAMINE DEHYDRATASE"/>
    <property type="match status" value="1"/>
</dbReference>
<evidence type="ECO:0000256" key="1">
    <source>
        <dbReference type="ARBA" id="ARBA00001554"/>
    </source>
</evidence>
<keyword evidence="6" id="KW-1185">Reference proteome</keyword>
<evidence type="ECO:0000313" key="6">
    <source>
        <dbReference type="Proteomes" id="UP000282926"/>
    </source>
</evidence>
<dbReference type="Proteomes" id="UP000282926">
    <property type="component" value="Unassembled WGS sequence"/>
</dbReference>